<gene>
    <name evidence="7" type="ORF">RD110_14295</name>
</gene>
<dbReference type="CDD" id="cd03235">
    <property type="entry name" value="ABC_Metallic_Cations"/>
    <property type="match status" value="1"/>
</dbReference>
<keyword evidence="8" id="KW-1185">Reference proteome</keyword>
<dbReference type="RefSeq" id="WP_076200103.1">
    <property type="nucleotide sequence ID" value="NZ_CP019236.1"/>
</dbReference>
<protein>
    <submittedName>
        <fullName evidence="7">ABC transporter</fullName>
    </submittedName>
</protein>
<reference evidence="7 8" key="1">
    <citation type="submission" date="2017-01" db="EMBL/GenBank/DDBJ databases">
        <authorList>
            <person name="Mah S.A."/>
            <person name="Swanson W.J."/>
            <person name="Moy G.W."/>
            <person name="Vacquier V.D."/>
        </authorList>
    </citation>
    <scope>NUCLEOTIDE SEQUENCE [LARGE SCALE GENOMIC DNA]</scope>
    <source>
        <strain evidence="7 8">DCY110</strain>
    </source>
</reference>
<dbReference type="EMBL" id="CP019236">
    <property type="protein sequence ID" value="APW38224.1"/>
    <property type="molecule type" value="Genomic_DNA"/>
</dbReference>
<dbReference type="PROSITE" id="PS50893">
    <property type="entry name" value="ABC_TRANSPORTER_2"/>
    <property type="match status" value="1"/>
</dbReference>
<dbReference type="STRING" id="1842727.RD110_14295"/>
<name>A0A1P8JWT9_9BURK</name>
<sequence>MVRLDNLTVSYRRHPALHHVSGQFARGSLTAVVGPNGSGKSTLLKSTMGLLRCGPGQIHVAAPRERIAYLPQLTEIDRTFPMAVRDCVSLGGWPRQGAWGGVDEAALRRVDEALEAVGLAGFATRTIGSLSSGQLQRVMFARLLVQDAELILLDEPFTAMDSKTTATLLALVQRWHAEGRTVIAVLHDDAQVRAFFPQTMLLARECIAWGPTSQVLTEPLLSKARNMAEAWDEQAEICTVDQPAPARNTLEAAV</sequence>
<evidence type="ECO:0000259" key="6">
    <source>
        <dbReference type="PROSITE" id="PS50893"/>
    </source>
</evidence>
<comment type="similarity">
    <text evidence="1">Belongs to the ABC transporter superfamily.</text>
</comment>
<keyword evidence="3" id="KW-0472">Membrane</keyword>
<dbReference type="PANTHER" id="PTHR42734:SF5">
    <property type="entry name" value="IRON TRANSPORT SYSTEM ATP-BINDING PROTEIN HI_0361-RELATED"/>
    <property type="match status" value="1"/>
</dbReference>
<keyword evidence="4" id="KW-0547">Nucleotide-binding</keyword>
<keyword evidence="5" id="KW-0067">ATP-binding</keyword>
<evidence type="ECO:0000256" key="2">
    <source>
        <dbReference type="ARBA" id="ARBA00022448"/>
    </source>
</evidence>
<dbReference type="InterPro" id="IPR003593">
    <property type="entry name" value="AAA+_ATPase"/>
</dbReference>
<dbReference type="PROSITE" id="PS00211">
    <property type="entry name" value="ABC_TRANSPORTER_1"/>
    <property type="match status" value="1"/>
</dbReference>
<dbReference type="InterPro" id="IPR050153">
    <property type="entry name" value="Metal_Ion_Import_ABC"/>
</dbReference>
<keyword evidence="2" id="KW-0813">Transport</keyword>
<proteinExistence type="inferred from homology"/>
<organism evidence="7 8">
    <name type="scientific">Rhodoferax koreensis</name>
    <dbReference type="NCBI Taxonomy" id="1842727"/>
    <lineage>
        <taxon>Bacteria</taxon>
        <taxon>Pseudomonadati</taxon>
        <taxon>Pseudomonadota</taxon>
        <taxon>Betaproteobacteria</taxon>
        <taxon>Burkholderiales</taxon>
        <taxon>Comamonadaceae</taxon>
        <taxon>Rhodoferax</taxon>
    </lineage>
</organism>
<dbReference type="SMART" id="SM00382">
    <property type="entry name" value="AAA"/>
    <property type="match status" value="1"/>
</dbReference>
<dbReference type="Pfam" id="PF00005">
    <property type="entry name" value="ABC_tran"/>
    <property type="match status" value="1"/>
</dbReference>
<evidence type="ECO:0000313" key="7">
    <source>
        <dbReference type="EMBL" id="APW38224.1"/>
    </source>
</evidence>
<dbReference type="Proteomes" id="UP000186609">
    <property type="component" value="Chromosome"/>
</dbReference>
<evidence type="ECO:0000256" key="1">
    <source>
        <dbReference type="ARBA" id="ARBA00005417"/>
    </source>
</evidence>
<dbReference type="InterPro" id="IPR017871">
    <property type="entry name" value="ABC_transporter-like_CS"/>
</dbReference>
<evidence type="ECO:0000256" key="4">
    <source>
        <dbReference type="ARBA" id="ARBA00022741"/>
    </source>
</evidence>
<dbReference type="SUPFAM" id="SSF52540">
    <property type="entry name" value="P-loop containing nucleoside triphosphate hydrolases"/>
    <property type="match status" value="1"/>
</dbReference>
<evidence type="ECO:0000256" key="5">
    <source>
        <dbReference type="ARBA" id="ARBA00022840"/>
    </source>
</evidence>
<accession>A0A1P8JWT9</accession>
<feature type="domain" description="ABC transporter" evidence="6">
    <location>
        <begin position="2"/>
        <end position="229"/>
    </location>
</feature>
<evidence type="ECO:0000256" key="3">
    <source>
        <dbReference type="ARBA" id="ARBA00022475"/>
    </source>
</evidence>
<dbReference type="KEGG" id="rhy:RD110_14295"/>
<dbReference type="GO" id="GO:0005524">
    <property type="term" value="F:ATP binding"/>
    <property type="evidence" value="ECO:0007669"/>
    <property type="project" value="UniProtKB-KW"/>
</dbReference>
<dbReference type="GO" id="GO:0016887">
    <property type="term" value="F:ATP hydrolysis activity"/>
    <property type="evidence" value="ECO:0007669"/>
    <property type="project" value="InterPro"/>
</dbReference>
<dbReference type="AlphaFoldDB" id="A0A1P8JWT9"/>
<keyword evidence="3" id="KW-1003">Cell membrane</keyword>
<dbReference type="InterPro" id="IPR027417">
    <property type="entry name" value="P-loop_NTPase"/>
</dbReference>
<dbReference type="InterPro" id="IPR003439">
    <property type="entry name" value="ABC_transporter-like_ATP-bd"/>
</dbReference>
<evidence type="ECO:0000313" key="8">
    <source>
        <dbReference type="Proteomes" id="UP000186609"/>
    </source>
</evidence>
<dbReference type="OrthoDB" id="9806726at2"/>
<dbReference type="PANTHER" id="PTHR42734">
    <property type="entry name" value="METAL TRANSPORT SYSTEM ATP-BINDING PROTEIN TM_0124-RELATED"/>
    <property type="match status" value="1"/>
</dbReference>
<dbReference type="Gene3D" id="3.40.50.300">
    <property type="entry name" value="P-loop containing nucleotide triphosphate hydrolases"/>
    <property type="match status" value="1"/>
</dbReference>